<dbReference type="SUPFAM" id="SSF48498">
    <property type="entry name" value="Tetracyclin repressor-like, C-terminal domain"/>
    <property type="match status" value="1"/>
</dbReference>
<organism evidence="6 7">
    <name type="scientific">Acinetobacter tjernbergiae DSM 14971 = CIP 107465</name>
    <dbReference type="NCBI Taxonomy" id="1120928"/>
    <lineage>
        <taxon>Bacteria</taxon>
        <taxon>Pseudomonadati</taxon>
        <taxon>Pseudomonadota</taxon>
        <taxon>Gammaproteobacteria</taxon>
        <taxon>Moraxellales</taxon>
        <taxon>Moraxellaceae</taxon>
        <taxon>Acinetobacter</taxon>
    </lineage>
</organism>
<reference evidence="6 7" key="1">
    <citation type="submission" date="2013-10" db="EMBL/GenBank/DDBJ databases">
        <title>The Genome Sequence of Acinetobacter tjernbergiae CIP107465.</title>
        <authorList>
            <consortium name="The Broad Institute Genomics Platform"/>
            <consortium name="The Broad Institute Genome Sequencing Center for Infectious Disease"/>
            <person name="Cerqueira G."/>
            <person name="Feldgarden M."/>
            <person name="Courvalin P."/>
            <person name="Grillot-Courvalin C."/>
            <person name="Clermont D."/>
            <person name="Rocha E."/>
            <person name="Yoon E.-J."/>
            <person name="Nemec A."/>
            <person name="Young S.K."/>
            <person name="Zeng Q."/>
            <person name="Gargeya S."/>
            <person name="Fitzgerald M."/>
            <person name="Abouelleil A."/>
            <person name="Alvarado L."/>
            <person name="Berlin A.M."/>
            <person name="Chapman S.B."/>
            <person name="Gainer-Dewar J."/>
            <person name="Goldberg J."/>
            <person name="Gnerre S."/>
            <person name="Griggs A."/>
            <person name="Gujja S."/>
            <person name="Hansen M."/>
            <person name="Howarth C."/>
            <person name="Imamovic A."/>
            <person name="Ireland A."/>
            <person name="Larimer J."/>
            <person name="McCowan C."/>
            <person name="Murphy C."/>
            <person name="Pearson M."/>
            <person name="Poon T.W."/>
            <person name="Priest M."/>
            <person name="Roberts A."/>
            <person name="Saif S."/>
            <person name="Shea T."/>
            <person name="Sykes S."/>
            <person name="Wortman J."/>
            <person name="Nusbaum C."/>
            <person name="Birren B."/>
        </authorList>
    </citation>
    <scope>NUCLEOTIDE SEQUENCE [LARGE SCALE GENOMIC DNA]</scope>
    <source>
        <strain evidence="6 7">CIP 107465</strain>
    </source>
</reference>
<dbReference type="GO" id="GO:0000976">
    <property type="term" value="F:transcription cis-regulatory region binding"/>
    <property type="evidence" value="ECO:0007669"/>
    <property type="project" value="TreeGrafter"/>
</dbReference>
<gene>
    <name evidence="6" type="ORF">F990_01116</name>
</gene>
<proteinExistence type="predicted"/>
<dbReference type="PROSITE" id="PS50977">
    <property type="entry name" value="HTH_TETR_2"/>
    <property type="match status" value="1"/>
</dbReference>
<evidence type="ECO:0000313" key="7">
    <source>
        <dbReference type="Proteomes" id="UP000017404"/>
    </source>
</evidence>
<sequence>MPRNAAKPRETYHVGNLEPQLLIQAKRMLEEVGPTKISIRAIAEQLGVSATAVYYHFANKDELLSRLAATGFSELEFVLNQALAESTATTILKEVSLAYFRFAKRNPTMYQLMFGSEITQATLTPELERAREQAFQVLKQTIAQILDQEIHSKMVRITALSSWSHIHGMASLLIHQVIVLPETIDEEQLVENALQSLKHLFSLMP</sequence>
<dbReference type="InterPro" id="IPR050109">
    <property type="entry name" value="HTH-type_TetR-like_transc_reg"/>
</dbReference>
<evidence type="ECO:0000313" key="6">
    <source>
        <dbReference type="EMBL" id="ESK56350.1"/>
    </source>
</evidence>
<keyword evidence="2 4" id="KW-0238">DNA-binding</keyword>
<dbReference type="Pfam" id="PF00440">
    <property type="entry name" value="TetR_N"/>
    <property type="match status" value="1"/>
</dbReference>
<dbReference type="Proteomes" id="UP000017404">
    <property type="component" value="Unassembled WGS sequence"/>
</dbReference>
<comment type="caution">
    <text evidence="6">The sequence shown here is derived from an EMBL/GenBank/DDBJ whole genome shotgun (WGS) entry which is preliminary data.</text>
</comment>
<dbReference type="eggNOG" id="COG1309">
    <property type="taxonomic scope" value="Bacteria"/>
</dbReference>
<name>V2V633_9GAMM</name>
<dbReference type="InterPro" id="IPR036271">
    <property type="entry name" value="Tet_transcr_reg_TetR-rel_C_sf"/>
</dbReference>
<dbReference type="RefSeq" id="WP_018679019.1">
    <property type="nucleotide sequence ID" value="NZ_AYEV01000009.1"/>
</dbReference>
<dbReference type="Pfam" id="PF13305">
    <property type="entry name" value="TetR_C_33"/>
    <property type="match status" value="1"/>
</dbReference>
<dbReference type="AlphaFoldDB" id="V2V633"/>
<evidence type="ECO:0000256" key="2">
    <source>
        <dbReference type="ARBA" id="ARBA00023125"/>
    </source>
</evidence>
<dbReference type="Gene3D" id="1.10.357.10">
    <property type="entry name" value="Tetracycline Repressor, domain 2"/>
    <property type="match status" value="1"/>
</dbReference>
<keyword evidence="3" id="KW-0804">Transcription</keyword>
<dbReference type="STRING" id="202955.GCA_000759995_01059"/>
<evidence type="ECO:0000259" key="5">
    <source>
        <dbReference type="PROSITE" id="PS50977"/>
    </source>
</evidence>
<evidence type="ECO:0000256" key="4">
    <source>
        <dbReference type="PROSITE-ProRule" id="PRU00335"/>
    </source>
</evidence>
<feature type="DNA-binding region" description="H-T-H motif" evidence="4">
    <location>
        <begin position="38"/>
        <end position="57"/>
    </location>
</feature>
<dbReference type="OrthoDB" id="5293556at2"/>
<protein>
    <recommendedName>
        <fullName evidence="5">HTH tetR-type domain-containing protein</fullName>
    </recommendedName>
</protein>
<dbReference type="PANTHER" id="PTHR30055">
    <property type="entry name" value="HTH-TYPE TRANSCRIPTIONAL REGULATOR RUTR"/>
    <property type="match status" value="1"/>
</dbReference>
<dbReference type="PRINTS" id="PR00455">
    <property type="entry name" value="HTHTETR"/>
</dbReference>
<keyword evidence="1" id="KW-0805">Transcription regulation</keyword>
<dbReference type="PANTHER" id="PTHR30055:SF220">
    <property type="entry name" value="TETR-FAMILY REGULATORY PROTEIN"/>
    <property type="match status" value="1"/>
</dbReference>
<evidence type="ECO:0000256" key="1">
    <source>
        <dbReference type="ARBA" id="ARBA00023015"/>
    </source>
</evidence>
<dbReference type="InterPro" id="IPR025996">
    <property type="entry name" value="MT1864/Rv1816-like_C"/>
</dbReference>
<dbReference type="InterPro" id="IPR009057">
    <property type="entry name" value="Homeodomain-like_sf"/>
</dbReference>
<dbReference type="InterPro" id="IPR001647">
    <property type="entry name" value="HTH_TetR"/>
</dbReference>
<dbReference type="PROSITE" id="PS01081">
    <property type="entry name" value="HTH_TETR_1"/>
    <property type="match status" value="1"/>
</dbReference>
<feature type="domain" description="HTH tetR-type" evidence="5">
    <location>
        <begin position="15"/>
        <end position="75"/>
    </location>
</feature>
<evidence type="ECO:0000256" key="3">
    <source>
        <dbReference type="ARBA" id="ARBA00023163"/>
    </source>
</evidence>
<dbReference type="PATRIC" id="fig|1120928.5.peg.1145"/>
<accession>V2V633</accession>
<dbReference type="SUPFAM" id="SSF46689">
    <property type="entry name" value="Homeodomain-like"/>
    <property type="match status" value="1"/>
</dbReference>
<dbReference type="InterPro" id="IPR023772">
    <property type="entry name" value="DNA-bd_HTH_TetR-type_CS"/>
</dbReference>
<keyword evidence="7" id="KW-1185">Reference proteome</keyword>
<dbReference type="EMBL" id="AYEV01000009">
    <property type="protein sequence ID" value="ESK56350.1"/>
    <property type="molecule type" value="Genomic_DNA"/>
</dbReference>
<dbReference type="GO" id="GO:0003700">
    <property type="term" value="F:DNA-binding transcription factor activity"/>
    <property type="evidence" value="ECO:0007669"/>
    <property type="project" value="TreeGrafter"/>
</dbReference>